<accession>A0A087TBQ1</accession>
<dbReference type="Proteomes" id="UP000054359">
    <property type="component" value="Unassembled WGS sequence"/>
</dbReference>
<feature type="non-terminal residue" evidence="1">
    <location>
        <position position="1"/>
    </location>
</feature>
<reference evidence="1 2" key="1">
    <citation type="submission" date="2013-11" db="EMBL/GenBank/DDBJ databases">
        <title>Genome sequencing of Stegodyphus mimosarum.</title>
        <authorList>
            <person name="Bechsgaard J."/>
        </authorList>
    </citation>
    <scope>NUCLEOTIDE SEQUENCE [LARGE SCALE GENOMIC DNA]</scope>
</reference>
<proteinExistence type="predicted"/>
<feature type="non-terminal residue" evidence="1">
    <location>
        <position position="50"/>
    </location>
</feature>
<keyword evidence="2" id="KW-1185">Reference proteome</keyword>
<evidence type="ECO:0000313" key="1">
    <source>
        <dbReference type="EMBL" id="KFM62540.1"/>
    </source>
</evidence>
<name>A0A087TBQ1_STEMI</name>
<organism evidence="1 2">
    <name type="scientific">Stegodyphus mimosarum</name>
    <name type="common">African social velvet spider</name>
    <dbReference type="NCBI Taxonomy" id="407821"/>
    <lineage>
        <taxon>Eukaryota</taxon>
        <taxon>Metazoa</taxon>
        <taxon>Ecdysozoa</taxon>
        <taxon>Arthropoda</taxon>
        <taxon>Chelicerata</taxon>
        <taxon>Arachnida</taxon>
        <taxon>Araneae</taxon>
        <taxon>Araneomorphae</taxon>
        <taxon>Entelegynae</taxon>
        <taxon>Eresoidea</taxon>
        <taxon>Eresidae</taxon>
        <taxon>Stegodyphus</taxon>
    </lineage>
</organism>
<dbReference type="EMBL" id="KK114483">
    <property type="protein sequence ID" value="KFM62540.1"/>
    <property type="molecule type" value="Genomic_DNA"/>
</dbReference>
<sequence>VRFSSLQFTSKFNERSSQHLDNFFKKGIFKLVIQLCPVTSNRRFRQTGTS</sequence>
<dbReference type="AlphaFoldDB" id="A0A087TBQ1"/>
<gene>
    <name evidence="1" type="ORF">X975_13456</name>
</gene>
<evidence type="ECO:0000313" key="2">
    <source>
        <dbReference type="Proteomes" id="UP000054359"/>
    </source>
</evidence>
<protein>
    <submittedName>
        <fullName evidence="1">Uncharacterized protein</fullName>
    </submittedName>
</protein>